<gene>
    <name evidence="2" type="ORF">C4D60_Mb02t21530</name>
</gene>
<accession>A0A4S8IDQ1</accession>
<comment type="caution">
    <text evidence="2">The sequence shown here is derived from an EMBL/GenBank/DDBJ whole genome shotgun (WGS) entry which is preliminary data.</text>
</comment>
<evidence type="ECO:0000313" key="2">
    <source>
        <dbReference type="EMBL" id="THU45774.1"/>
    </source>
</evidence>
<feature type="region of interest" description="Disordered" evidence="1">
    <location>
        <begin position="128"/>
        <end position="149"/>
    </location>
</feature>
<dbReference type="EMBL" id="PYDT01000011">
    <property type="protein sequence ID" value="THU45774.1"/>
    <property type="molecule type" value="Genomic_DNA"/>
</dbReference>
<dbReference type="AlphaFoldDB" id="A0A4S8IDQ1"/>
<proteinExistence type="predicted"/>
<dbReference type="Proteomes" id="UP000317650">
    <property type="component" value="Chromosome 2"/>
</dbReference>
<name>A0A4S8IDQ1_MUSBA</name>
<sequence>MVSVNIIDSSNSFQLNRIVVALAVFYERSFAKSFDLDWLELICRSWQLVVGRARISHQLGIMAAQTRERKLVVQLKPSSGTRDGSSTHDGPFRCILFGVGAKKPRKESSDRFKTKRARAYKSKTRALLPRPTKREGDRKRARRGFRSPPSPTLCRRRRFLSLPSPFSAESPEVRILPPPSLFLPTLHRSHRRSETCLSILFAAGTWQISRILGAEVFAV</sequence>
<evidence type="ECO:0000313" key="3">
    <source>
        <dbReference type="Proteomes" id="UP000317650"/>
    </source>
</evidence>
<organism evidence="2 3">
    <name type="scientific">Musa balbisiana</name>
    <name type="common">Banana</name>
    <dbReference type="NCBI Taxonomy" id="52838"/>
    <lineage>
        <taxon>Eukaryota</taxon>
        <taxon>Viridiplantae</taxon>
        <taxon>Streptophyta</taxon>
        <taxon>Embryophyta</taxon>
        <taxon>Tracheophyta</taxon>
        <taxon>Spermatophyta</taxon>
        <taxon>Magnoliopsida</taxon>
        <taxon>Liliopsida</taxon>
        <taxon>Zingiberales</taxon>
        <taxon>Musaceae</taxon>
        <taxon>Musa</taxon>
    </lineage>
</organism>
<protein>
    <submittedName>
        <fullName evidence="2">Uncharacterized protein</fullName>
    </submittedName>
</protein>
<reference evidence="2 3" key="1">
    <citation type="journal article" date="2019" name="Nat. Plants">
        <title>Genome sequencing of Musa balbisiana reveals subgenome evolution and function divergence in polyploid bananas.</title>
        <authorList>
            <person name="Yao X."/>
        </authorList>
    </citation>
    <scope>NUCLEOTIDE SEQUENCE [LARGE SCALE GENOMIC DNA]</scope>
    <source>
        <strain evidence="3">cv. DH-PKW</strain>
        <tissue evidence="2">Leaves</tissue>
    </source>
</reference>
<keyword evidence="3" id="KW-1185">Reference proteome</keyword>
<evidence type="ECO:0000256" key="1">
    <source>
        <dbReference type="SAM" id="MobiDB-lite"/>
    </source>
</evidence>